<evidence type="ECO:0000256" key="2">
    <source>
        <dbReference type="ARBA" id="ARBA00022670"/>
    </source>
</evidence>
<dbReference type="PANTHER" id="PTHR48153:SF2">
    <property type="entry name" value="UFM1-SPECIFIC PROTEASE 2"/>
    <property type="match status" value="1"/>
</dbReference>
<organism evidence="9">
    <name type="scientific">Rhipicephalus microplus</name>
    <name type="common">Cattle tick</name>
    <name type="synonym">Boophilus microplus</name>
    <dbReference type="NCBI Taxonomy" id="6941"/>
    <lineage>
        <taxon>Eukaryota</taxon>
        <taxon>Metazoa</taxon>
        <taxon>Ecdysozoa</taxon>
        <taxon>Arthropoda</taxon>
        <taxon>Chelicerata</taxon>
        <taxon>Arachnida</taxon>
        <taxon>Acari</taxon>
        <taxon>Parasitiformes</taxon>
        <taxon>Ixodida</taxon>
        <taxon>Ixodoidea</taxon>
        <taxon>Ixodidae</taxon>
        <taxon>Rhipicephalinae</taxon>
        <taxon>Rhipicephalus</taxon>
        <taxon>Boophilus</taxon>
    </lineage>
</organism>
<evidence type="ECO:0000256" key="6">
    <source>
        <dbReference type="ARBA" id="ARBA00057559"/>
    </source>
</evidence>
<sequence>MASPRKTCCPTGASYTGCSFYPRINRTFASPMSMHFPMTWHRNLTFAMSMLASTPPSGCEVRLVFGQYRYRHYQQDRMDDNGWGCAYRSLQTIISWFQLQGYTECATPTHREIQQILVDIGDKPSSFVGSKQWIGSQEVGFVLNRLLGVEYRTMFVSSGAELPTKSRELMAHFEKHGTPVMIGGGMLAHTIIGIAFDSKTGESHYLVLDPHYTGGEDLSTVQNKGWCGWKGANFWDQNSFYNLCLPQRHVDV</sequence>
<dbReference type="GO" id="GO:0071567">
    <property type="term" value="F:deUFMylase activity"/>
    <property type="evidence" value="ECO:0007669"/>
    <property type="project" value="UniProtKB-ARBA"/>
</dbReference>
<proteinExistence type="inferred from homology"/>
<evidence type="ECO:0000256" key="4">
    <source>
        <dbReference type="ARBA" id="ARBA00022801"/>
    </source>
</evidence>
<evidence type="ECO:0000256" key="3">
    <source>
        <dbReference type="ARBA" id="ARBA00022786"/>
    </source>
</evidence>
<name>A0A6G4ZYP0_RHIMP</name>
<dbReference type="GO" id="GO:0006508">
    <property type="term" value="P:proteolysis"/>
    <property type="evidence" value="ECO:0007669"/>
    <property type="project" value="UniProtKB-KW"/>
</dbReference>
<evidence type="ECO:0000256" key="7">
    <source>
        <dbReference type="ARBA" id="ARBA00073264"/>
    </source>
</evidence>
<reference evidence="9" key="1">
    <citation type="submission" date="2020-03" db="EMBL/GenBank/DDBJ databases">
        <title>A transcriptome and proteome of the tick Rhipicephalus microplus shaped by the genetic composition of its hosts and developmental stage.</title>
        <authorList>
            <person name="Garcia G.R."/>
            <person name="Ribeiro J.M.C."/>
            <person name="Maruyama S.R."/>
            <person name="Gardinasse L.G."/>
            <person name="Nelson K."/>
            <person name="Ferreira B.R."/>
            <person name="Andrade T.G."/>
            <person name="Santos I.K.F.M."/>
        </authorList>
    </citation>
    <scope>NUCLEOTIDE SEQUENCE</scope>
    <source>
        <strain evidence="9">NSGR</strain>
        <tissue evidence="9">Salivary glands</tissue>
    </source>
</reference>
<dbReference type="AlphaFoldDB" id="A0A6G4ZYP0"/>
<keyword evidence="5" id="KW-0788">Thiol protease</keyword>
<protein>
    <recommendedName>
        <fullName evidence="7">Probable Ufm1-specific protease 2</fullName>
    </recommendedName>
</protein>
<dbReference type="Gene3D" id="3.90.70.130">
    <property type="match status" value="1"/>
</dbReference>
<evidence type="ECO:0000256" key="1">
    <source>
        <dbReference type="ARBA" id="ARBA00008552"/>
    </source>
</evidence>
<keyword evidence="3" id="KW-0833">Ubl conjugation pathway</keyword>
<dbReference type="GO" id="GO:0005634">
    <property type="term" value="C:nucleus"/>
    <property type="evidence" value="ECO:0007669"/>
    <property type="project" value="TreeGrafter"/>
</dbReference>
<dbReference type="PANTHER" id="PTHR48153">
    <property type="entry name" value="UFM1-SPECIFIC PROTEASE 2"/>
    <property type="match status" value="1"/>
</dbReference>
<dbReference type="VEuPathDB" id="VectorBase:LOC119170074"/>
<feature type="domain" description="UFSP1/2/DUB catalytic" evidence="8">
    <location>
        <begin position="61"/>
        <end position="244"/>
    </location>
</feature>
<comment type="function">
    <text evidence="6">Thiol protease which recognizes and hydrolyzes the peptide bond at the C-terminal Gly of UFM1, a ubiquitin-like modifier protein bound to a number of target proteins. Does not hydrolyze SUMO1 or ISG15 ubiquitin-like proteins.</text>
</comment>
<keyword evidence="4" id="KW-0378">Hydrolase</keyword>
<evidence type="ECO:0000256" key="5">
    <source>
        <dbReference type="ARBA" id="ARBA00022807"/>
    </source>
</evidence>
<comment type="similarity">
    <text evidence="1">Belongs to the peptidase C78 family.</text>
</comment>
<evidence type="ECO:0000259" key="8">
    <source>
        <dbReference type="Pfam" id="PF07910"/>
    </source>
</evidence>
<dbReference type="InterPro" id="IPR012462">
    <property type="entry name" value="UFSP1/2_DUB_cat"/>
</dbReference>
<accession>A0A6G4ZYP0</accession>
<dbReference type="EMBL" id="GIKN01001561">
    <property type="protein sequence ID" value="NIE43834.1"/>
    <property type="molecule type" value="Transcribed_RNA"/>
</dbReference>
<evidence type="ECO:0000313" key="9">
    <source>
        <dbReference type="EMBL" id="NIE43834.1"/>
    </source>
</evidence>
<dbReference type="Pfam" id="PF07910">
    <property type="entry name" value="Peptidase_C78"/>
    <property type="match status" value="1"/>
</dbReference>
<keyword evidence="2 9" id="KW-0645">Protease</keyword>
<dbReference type="FunFam" id="3.90.70.130:FF:000001">
    <property type="entry name" value="Probable Ufm1-specific protease 2"/>
    <property type="match status" value="1"/>
</dbReference>
<dbReference type="SUPFAM" id="SSF54001">
    <property type="entry name" value="Cysteine proteinases"/>
    <property type="match status" value="1"/>
</dbReference>
<dbReference type="InterPro" id="IPR038765">
    <property type="entry name" value="Papain-like_cys_pep_sf"/>
</dbReference>
<dbReference type="GO" id="GO:0005783">
    <property type="term" value="C:endoplasmic reticulum"/>
    <property type="evidence" value="ECO:0007669"/>
    <property type="project" value="TreeGrafter"/>
</dbReference>
<dbReference type="OrthoDB" id="417506at2759"/>